<protein>
    <recommendedName>
        <fullName evidence="3">Nudix hydrolase domain-containing protein</fullName>
    </recommendedName>
</protein>
<reference evidence="1 2" key="1">
    <citation type="submission" date="2020-10" db="EMBL/GenBank/DDBJ databases">
        <title>Sequencing the genomes of 1000 actinobacteria strains.</title>
        <authorList>
            <person name="Klenk H.-P."/>
        </authorList>
    </citation>
    <scope>NUCLEOTIDE SEQUENCE [LARGE SCALE GENOMIC DNA]</scope>
    <source>
        <strain evidence="1 2">DSM 44653</strain>
    </source>
</reference>
<evidence type="ECO:0008006" key="3">
    <source>
        <dbReference type="Google" id="ProtNLM"/>
    </source>
</evidence>
<accession>A0ABR9I1N2</accession>
<evidence type="ECO:0000313" key="1">
    <source>
        <dbReference type="EMBL" id="MBE1497098.1"/>
    </source>
</evidence>
<gene>
    <name evidence="1" type="ORF">H4696_004198</name>
</gene>
<proteinExistence type="predicted"/>
<organism evidence="1 2">
    <name type="scientific">Amycolatopsis lexingtonensis</name>
    <dbReference type="NCBI Taxonomy" id="218822"/>
    <lineage>
        <taxon>Bacteria</taxon>
        <taxon>Bacillati</taxon>
        <taxon>Actinomycetota</taxon>
        <taxon>Actinomycetes</taxon>
        <taxon>Pseudonocardiales</taxon>
        <taxon>Pseudonocardiaceae</taxon>
        <taxon>Amycolatopsis</taxon>
    </lineage>
</organism>
<dbReference type="EMBL" id="JADBEG010000001">
    <property type="protein sequence ID" value="MBE1497098.1"/>
    <property type="molecule type" value="Genomic_DNA"/>
</dbReference>
<dbReference type="Proteomes" id="UP000631670">
    <property type="component" value="Unassembled WGS sequence"/>
</dbReference>
<name>A0ABR9I1N2_9PSEU</name>
<comment type="caution">
    <text evidence="1">The sequence shown here is derived from an EMBL/GenBank/DDBJ whole genome shotgun (WGS) entry which is preliminary data.</text>
</comment>
<evidence type="ECO:0000313" key="2">
    <source>
        <dbReference type="Proteomes" id="UP000631670"/>
    </source>
</evidence>
<dbReference type="RefSeq" id="WP_086861526.1">
    <property type="nucleotide sequence ID" value="NZ_JADBEG010000001.1"/>
</dbReference>
<keyword evidence="2" id="KW-1185">Reference proteome</keyword>
<sequence length="413" mass="46979">MIQLRIGLWRAWAFVQQRPLKLTVGIFLLIVEILVPRSASFWILVGLTIAVAAKELIDISEKVYKDLKKILTIESKLRQRPLQLPYKSPYDSWEKIECEGSQAVHDPLLDAELTTDPFITLEKQHKMWRPPSAEHETVRKLKVPTLDFDEDKVRLESDLEVGVTTAKVRRTTYSAFLVTNRLALYEYREHHAAHEYLEFPDLGPDGRGPLPRLPLSTCSNHIGADVLAISEGRLLLQRQANKNIMNGGLIIGSGSGSADWQDLVAEEGRRRSRPEPPPRCRDLCSFVKYTMWREMVEEMGLRGDQRHGPENIKIIGYCRVTAWGGKPQFYGVASLGPVEPKVRGMERRYVDDQLAERFDPKDGVPGLLRALDAVERRYGSNGELAFPLYITIQLLRQWLHRDAPAAAAWLKLG</sequence>